<organism evidence="15 16">
    <name type="scientific">Pediococcus claussenii (strain ATCC BAA-344 / DSM 14800 / JCM 18046 / KCTC 3811 / LMG 21948 / P06)</name>
    <dbReference type="NCBI Taxonomy" id="701521"/>
    <lineage>
        <taxon>Bacteria</taxon>
        <taxon>Bacillati</taxon>
        <taxon>Bacillota</taxon>
        <taxon>Bacilli</taxon>
        <taxon>Lactobacillales</taxon>
        <taxon>Lactobacillaceae</taxon>
        <taxon>Pediococcus</taxon>
    </lineage>
</organism>
<sequence>MQRYFIDSLVTAKQNIKLEINDQKHLFNVMRAKSGDQVEIVSSEKSLWLGEVVDDGQLIHILKSIDQVVELPVKVTIACGISKGEKIDWIVQKGTELGATEFIFFSADYSIARWNSQKIEKKLQRLTKIAKGASEQSHRLRIPTIRYVKNAHELVRTSTSSVKLVAYEESAKNGERSKLVSALQHVVAESNLLVVFGPEGGISPAEIELFDNNDFSMVGLGPRILRAETAPLYILSAISYQLELIKGMN</sequence>
<dbReference type="PANTHER" id="PTHR30027">
    <property type="entry name" value="RIBOSOMAL RNA SMALL SUBUNIT METHYLTRANSFERASE E"/>
    <property type="match status" value="1"/>
</dbReference>
<feature type="domain" description="Ribosomal RNA small subunit methyltransferase E PUA-like" evidence="14">
    <location>
        <begin position="22"/>
        <end position="54"/>
    </location>
</feature>
<dbReference type="Pfam" id="PF04452">
    <property type="entry name" value="Methyltrans_RNA"/>
    <property type="match status" value="1"/>
</dbReference>
<dbReference type="InterPro" id="IPR006700">
    <property type="entry name" value="RsmE"/>
</dbReference>
<evidence type="ECO:0000256" key="2">
    <source>
        <dbReference type="ARBA" id="ARBA00005528"/>
    </source>
</evidence>
<evidence type="ECO:0000256" key="11">
    <source>
        <dbReference type="ARBA" id="ARBA00047944"/>
    </source>
</evidence>
<evidence type="ECO:0000313" key="15">
    <source>
        <dbReference type="EMBL" id="AEV95234.1"/>
    </source>
</evidence>
<feature type="domain" description="Ribosomal RNA small subunit methyltransferase E methyltransferase" evidence="13">
    <location>
        <begin position="70"/>
        <end position="239"/>
    </location>
</feature>
<dbReference type="STRING" id="701521.PECL_965"/>
<evidence type="ECO:0000256" key="3">
    <source>
        <dbReference type="ARBA" id="ARBA00012328"/>
    </source>
</evidence>
<dbReference type="Pfam" id="PF20260">
    <property type="entry name" value="PUA_4"/>
    <property type="match status" value="1"/>
</dbReference>
<comment type="function">
    <text evidence="10 12">Specifically methylates the N3 position of the uracil ring of uridine 1498 (m3U1498) in 16S rRNA. Acts on the fully assembled 30S ribosomal subunit.</text>
</comment>
<dbReference type="NCBIfam" id="NF008691">
    <property type="entry name" value="PRK11713.1-4"/>
    <property type="match status" value="1"/>
</dbReference>
<dbReference type="eggNOG" id="COG1385">
    <property type="taxonomic scope" value="Bacteria"/>
</dbReference>
<dbReference type="SUPFAM" id="SSF88697">
    <property type="entry name" value="PUA domain-like"/>
    <property type="match status" value="1"/>
</dbReference>
<dbReference type="NCBIfam" id="TIGR00046">
    <property type="entry name" value="RsmE family RNA methyltransferase"/>
    <property type="match status" value="1"/>
</dbReference>
<dbReference type="AlphaFoldDB" id="G8PD99"/>
<dbReference type="InterPro" id="IPR046886">
    <property type="entry name" value="RsmE_MTase_dom"/>
</dbReference>
<keyword evidence="5 12" id="KW-0963">Cytoplasm</keyword>
<comment type="catalytic activity">
    <reaction evidence="11 12">
        <text>uridine(1498) in 16S rRNA + S-adenosyl-L-methionine = N(3)-methyluridine(1498) in 16S rRNA + S-adenosyl-L-homocysteine + H(+)</text>
        <dbReference type="Rhea" id="RHEA:42920"/>
        <dbReference type="Rhea" id="RHEA-COMP:10283"/>
        <dbReference type="Rhea" id="RHEA-COMP:10284"/>
        <dbReference type="ChEBI" id="CHEBI:15378"/>
        <dbReference type="ChEBI" id="CHEBI:57856"/>
        <dbReference type="ChEBI" id="CHEBI:59789"/>
        <dbReference type="ChEBI" id="CHEBI:65315"/>
        <dbReference type="ChEBI" id="CHEBI:74502"/>
        <dbReference type="EC" id="2.1.1.193"/>
    </reaction>
</comment>
<evidence type="ECO:0000256" key="8">
    <source>
        <dbReference type="ARBA" id="ARBA00022679"/>
    </source>
</evidence>
<evidence type="ECO:0000313" key="16">
    <source>
        <dbReference type="Proteomes" id="UP000005444"/>
    </source>
</evidence>
<accession>G8PD99</accession>
<evidence type="ECO:0000256" key="10">
    <source>
        <dbReference type="ARBA" id="ARBA00025699"/>
    </source>
</evidence>
<keyword evidence="16" id="KW-1185">Reference proteome</keyword>
<dbReference type="EMBL" id="CP003137">
    <property type="protein sequence ID" value="AEV95234.1"/>
    <property type="molecule type" value="Genomic_DNA"/>
</dbReference>
<evidence type="ECO:0000256" key="5">
    <source>
        <dbReference type="ARBA" id="ARBA00022490"/>
    </source>
</evidence>
<dbReference type="PIRSF" id="PIRSF015601">
    <property type="entry name" value="MTase_slr0722"/>
    <property type="match status" value="1"/>
</dbReference>
<dbReference type="Gene3D" id="3.40.1280.10">
    <property type="match status" value="1"/>
</dbReference>
<comment type="subcellular location">
    <subcellularLocation>
        <location evidence="1 12">Cytoplasm</location>
    </subcellularLocation>
</comment>
<evidence type="ECO:0000259" key="14">
    <source>
        <dbReference type="Pfam" id="PF20260"/>
    </source>
</evidence>
<evidence type="ECO:0000256" key="6">
    <source>
        <dbReference type="ARBA" id="ARBA00022552"/>
    </source>
</evidence>
<dbReference type="InterPro" id="IPR046887">
    <property type="entry name" value="RsmE_PUA-like"/>
</dbReference>
<evidence type="ECO:0000256" key="9">
    <source>
        <dbReference type="ARBA" id="ARBA00022691"/>
    </source>
</evidence>
<name>G8PD99_PEDCP</name>
<evidence type="ECO:0000256" key="4">
    <source>
        <dbReference type="ARBA" id="ARBA00013673"/>
    </source>
</evidence>
<evidence type="ECO:0000256" key="7">
    <source>
        <dbReference type="ARBA" id="ARBA00022603"/>
    </source>
</evidence>
<evidence type="ECO:0000259" key="13">
    <source>
        <dbReference type="Pfam" id="PF04452"/>
    </source>
</evidence>
<dbReference type="PATRIC" id="fig|701521.8.peg.913"/>
<keyword evidence="9 12" id="KW-0949">S-adenosyl-L-methionine</keyword>
<dbReference type="GO" id="GO:0070475">
    <property type="term" value="P:rRNA base methylation"/>
    <property type="evidence" value="ECO:0007669"/>
    <property type="project" value="TreeGrafter"/>
</dbReference>
<dbReference type="Proteomes" id="UP000005444">
    <property type="component" value="Chromosome"/>
</dbReference>
<dbReference type="RefSeq" id="WP_014215431.1">
    <property type="nucleotide sequence ID" value="NC_016605.1"/>
</dbReference>
<dbReference type="KEGG" id="pce:PECL_965"/>
<comment type="similarity">
    <text evidence="2 12">Belongs to the RNA methyltransferase RsmE family.</text>
</comment>
<dbReference type="HOGENOM" id="CLU_067442_3_0_9"/>
<dbReference type="SUPFAM" id="SSF75217">
    <property type="entry name" value="alpha/beta knot"/>
    <property type="match status" value="1"/>
</dbReference>
<dbReference type="PANTHER" id="PTHR30027:SF3">
    <property type="entry name" value="16S RRNA (URACIL(1498)-N(3))-METHYLTRANSFERASE"/>
    <property type="match status" value="1"/>
</dbReference>
<dbReference type="CDD" id="cd18084">
    <property type="entry name" value="RsmE-like"/>
    <property type="match status" value="1"/>
</dbReference>
<dbReference type="InterPro" id="IPR015947">
    <property type="entry name" value="PUA-like_sf"/>
</dbReference>
<dbReference type="InterPro" id="IPR029028">
    <property type="entry name" value="Alpha/beta_knot_MTases"/>
</dbReference>
<keyword evidence="6 12" id="KW-0698">rRNA processing</keyword>
<dbReference type="EC" id="2.1.1.193" evidence="3 12"/>
<keyword evidence="7 12" id="KW-0489">Methyltransferase</keyword>
<evidence type="ECO:0000256" key="12">
    <source>
        <dbReference type="PIRNR" id="PIRNR015601"/>
    </source>
</evidence>
<dbReference type="GO" id="GO:0005737">
    <property type="term" value="C:cytoplasm"/>
    <property type="evidence" value="ECO:0007669"/>
    <property type="project" value="UniProtKB-SubCell"/>
</dbReference>
<gene>
    <name evidence="15" type="ordered locus">PECL_965</name>
</gene>
<reference evidence="15 16" key="1">
    <citation type="journal article" date="2012" name="J. Bacteriol.">
        <title>Complete Genome Sequence of the Beer Spoilage Organism Pediococcus claussenii ATCC BAA-344T.</title>
        <authorList>
            <person name="Pittet V."/>
            <person name="Abegunde T."/>
            <person name="Marfleet T."/>
            <person name="Haakensen M."/>
            <person name="Morrow K."/>
            <person name="Jayaprakash T."/>
            <person name="Schroeder K."/>
            <person name="Trost B."/>
            <person name="Byrns S."/>
            <person name="Bergsveinson J."/>
            <person name="Kusalik A."/>
            <person name="Ziola B."/>
        </authorList>
    </citation>
    <scope>NUCLEOTIDE SEQUENCE [LARGE SCALE GENOMIC DNA]</scope>
    <source>
        <strain evidence="15 16">ATCC BAA-344</strain>
    </source>
</reference>
<proteinExistence type="inferred from homology"/>
<evidence type="ECO:0000256" key="1">
    <source>
        <dbReference type="ARBA" id="ARBA00004496"/>
    </source>
</evidence>
<keyword evidence="8 12" id="KW-0808">Transferase</keyword>
<dbReference type="GO" id="GO:0070042">
    <property type="term" value="F:rRNA (uridine-N3-)-methyltransferase activity"/>
    <property type="evidence" value="ECO:0007669"/>
    <property type="project" value="TreeGrafter"/>
</dbReference>
<protein>
    <recommendedName>
        <fullName evidence="4 12">Ribosomal RNA small subunit methyltransferase E</fullName>
        <ecNumber evidence="3 12">2.1.1.193</ecNumber>
    </recommendedName>
</protein>
<dbReference type="InterPro" id="IPR029026">
    <property type="entry name" value="tRNA_m1G_MTases_N"/>
</dbReference>